<feature type="compositionally biased region" description="Basic and acidic residues" evidence="2">
    <location>
        <begin position="324"/>
        <end position="335"/>
    </location>
</feature>
<dbReference type="SUPFAM" id="SSF54768">
    <property type="entry name" value="dsRNA-binding domain-like"/>
    <property type="match status" value="1"/>
</dbReference>
<dbReference type="SMART" id="SM00358">
    <property type="entry name" value="DSRM"/>
    <property type="match status" value="1"/>
</dbReference>
<name>A0ABR2Z3Z0_9CHLO</name>
<feature type="region of interest" description="Disordered" evidence="2">
    <location>
        <begin position="324"/>
        <end position="452"/>
    </location>
</feature>
<protein>
    <recommendedName>
        <fullName evidence="3">DRBM domain-containing protein</fullName>
    </recommendedName>
</protein>
<dbReference type="Pfam" id="PF00035">
    <property type="entry name" value="dsrm"/>
    <property type="match status" value="1"/>
</dbReference>
<dbReference type="CDD" id="cd19906">
    <property type="entry name" value="DSRM_ADAD2"/>
    <property type="match status" value="1"/>
</dbReference>
<comment type="caution">
    <text evidence="4">The sequence shown here is derived from an EMBL/GenBank/DDBJ whole genome shotgun (WGS) entry which is preliminary data.</text>
</comment>
<keyword evidence="5" id="KW-1185">Reference proteome</keyword>
<organism evidence="4 5">
    <name type="scientific">Coccomyxa subellipsoidea</name>
    <dbReference type="NCBI Taxonomy" id="248742"/>
    <lineage>
        <taxon>Eukaryota</taxon>
        <taxon>Viridiplantae</taxon>
        <taxon>Chlorophyta</taxon>
        <taxon>core chlorophytes</taxon>
        <taxon>Trebouxiophyceae</taxon>
        <taxon>Trebouxiophyceae incertae sedis</taxon>
        <taxon>Coccomyxaceae</taxon>
        <taxon>Coccomyxa</taxon>
    </lineage>
</organism>
<feature type="compositionally biased region" description="Low complexity" evidence="2">
    <location>
        <begin position="78"/>
        <end position="101"/>
    </location>
</feature>
<feature type="compositionally biased region" description="Low complexity" evidence="2">
    <location>
        <begin position="377"/>
        <end position="387"/>
    </location>
</feature>
<evidence type="ECO:0000313" key="4">
    <source>
        <dbReference type="EMBL" id="KAK9918692.1"/>
    </source>
</evidence>
<dbReference type="PROSITE" id="PS50137">
    <property type="entry name" value="DS_RBD"/>
    <property type="match status" value="1"/>
</dbReference>
<feature type="domain" description="DRBM" evidence="3">
    <location>
        <begin position="246"/>
        <end position="317"/>
    </location>
</feature>
<evidence type="ECO:0000259" key="3">
    <source>
        <dbReference type="PROSITE" id="PS50137"/>
    </source>
</evidence>
<keyword evidence="1" id="KW-0694">RNA-binding</keyword>
<reference evidence="4 5" key="1">
    <citation type="journal article" date="2024" name="Nat. Commun.">
        <title>Phylogenomics reveals the evolutionary origins of lichenization in chlorophyte algae.</title>
        <authorList>
            <person name="Puginier C."/>
            <person name="Libourel C."/>
            <person name="Otte J."/>
            <person name="Skaloud P."/>
            <person name="Haon M."/>
            <person name="Grisel S."/>
            <person name="Petersen M."/>
            <person name="Berrin J.G."/>
            <person name="Delaux P.M."/>
            <person name="Dal Grande F."/>
            <person name="Keller J."/>
        </authorList>
    </citation>
    <scope>NUCLEOTIDE SEQUENCE [LARGE SCALE GENOMIC DNA]</scope>
    <source>
        <strain evidence="4 5">SAG 216-7</strain>
    </source>
</reference>
<feature type="compositionally biased region" description="Pro residues" evidence="2">
    <location>
        <begin position="425"/>
        <end position="438"/>
    </location>
</feature>
<feature type="region of interest" description="Disordered" evidence="2">
    <location>
        <begin position="18"/>
        <end position="116"/>
    </location>
</feature>
<evidence type="ECO:0000256" key="1">
    <source>
        <dbReference type="PROSITE-ProRule" id="PRU00266"/>
    </source>
</evidence>
<dbReference type="InterPro" id="IPR014720">
    <property type="entry name" value="dsRBD_dom"/>
</dbReference>
<evidence type="ECO:0000256" key="2">
    <source>
        <dbReference type="SAM" id="MobiDB-lite"/>
    </source>
</evidence>
<gene>
    <name evidence="4" type="ORF">WJX75_006030</name>
</gene>
<dbReference type="Proteomes" id="UP001491310">
    <property type="component" value="Unassembled WGS sequence"/>
</dbReference>
<feature type="region of interest" description="Disordered" evidence="2">
    <location>
        <begin position="189"/>
        <end position="212"/>
    </location>
</feature>
<dbReference type="Gene3D" id="3.30.160.20">
    <property type="match status" value="1"/>
</dbReference>
<dbReference type="EMBL" id="JALJOT010000001">
    <property type="protein sequence ID" value="KAK9918692.1"/>
    <property type="molecule type" value="Genomic_DNA"/>
</dbReference>
<proteinExistence type="predicted"/>
<feature type="compositionally biased region" description="Acidic residues" evidence="2">
    <location>
        <begin position="40"/>
        <end position="50"/>
    </location>
</feature>
<evidence type="ECO:0000313" key="5">
    <source>
        <dbReference type="Proteomes" id="UP001491310"/>
    </source>
</evidence>
<sequence length="637" mass="67840">MLCHVAMVLAATNSQVSEISLKPPPPGFEGHHRVSKASMEDMDTEAELDVQETTNDKPLAVSKAEDKDQQNLEELSEQDQASPVHQQQQQQEQPVQQQQQELHQRQFERQASADSAEEGFQASLSALMYLLTNHEDRHSAVAAALNAVLSVPRRQAASEPTQAEGGAPPSQEAGMCKLLTDLDLLNRTMGDASHPLNDDHQDPADDAASKAARALREELAQALNPFPRCKHLISLYRTALKIPNKTPLSILHEYATRLNLELTFSEAAESNAGPFTVEAHVRSIDDDDVFKPGIGKGHAKKMARQLAAAAVLERLVESVGVHDIIGKQHKPEPKEAQAQLRQRVPPPPAQGPSAAGYGGMPGGPHPRRLPRNLVQDHYGPPGYRQYGPQGGHGYTRQPQRPHGPVSHWPPHMRNSPASGWRGGRVPPPPPPPQRPPACLPMINRPDARLPLQPHRAPYNALAQERGAQGGEPDLLDGLSAPSIVLTTGASGAAEAMTHPMPGSTGLGSALSYASSYLLDANLGLDAGPRTALDSLPLAPLSAAAGPGLGYALDDLGASPAGENFMGLANRQPSQVDSFELAQLRAHIGRIAAKSGVPVNPKHAQVVGQLLSGVPSVDSASFGSDGTPLDGLAQSFYS</sequence>
<dbReference type="InterPro" id="IPR044454">
    <property type="entry name" value="ADAD2_DSRM"/>
</dbReference>
<accession>A0ABR2Z3Z0</accession>